<dbReference type="AlphaFoldDB" id="A0A081D131"/>
<reference evidence="1 2" key="1">
    <citation type="submission" date="2014-08" db="EMBL/GenBank/DDBJ databases">
        <title>Whole genome shotgun sequence of Rhizobium rubi NBRC 13261.</title>
        <authorList>
            <person name="Katano-Makiyama Y."/>
            <person name="Hosoyama A."/>
            <person name="Hashimoto M."/>
            <person name="Hosoyama Y."/>
            <person name="Noguchi M."/>
            <person name="Tsuchikane K."/>
            <person name="Uohara A."/>
            <person name="Ohji S."/>
            <person name="Ichikawa N."/>
            <person name="Kimura A."/>
            <person name="Yamazoe A."/>
            <person name="Fujita N."/>
        </authorList>
    </citation>
    <scope>NUCLEOTIDE SEQUENCE [LARGE SCALE GENOMIC DNA]</scope>
    <source>
        <strain evidence="1 2">NBRC 13261</strain>
    </source>
</reference>
<sequence length="83" mass="8980">MSDMPDRTKFTPHMLLGDAEVWKKLIALAAMIDIEPGSGALIVRNGKSVLTLRPDGHVSVRGVRISQTAERDIALDAATINLN</sequence>
<dbReference type="Proteomes" id="UP000028701">
    <property type="component" value="Unassembled WGS sequence"/>
</dbReference>
<proteinExistence type="predicted"/>
<name>A0A081D131_9HYPH</name>
<accession>A0A081D131</accession>
<gene>
    <name evidence="1" type="ORF">RRU01S_27_00150</name>
</gene>
<dbReference type="EMBL" id="BBJU01000027">
    <property type="protein sequence ID" value="GAK72627.1"/>
    <property type="molecule type" value="Genomic_DNA"/>
</dbReference>
<organism evidence="1 2">
    <name type="scientific">Agrobacterium rubi TR3 = NBRC 13261</name>
    <dbReference type="NCBI Taxonomy" id="1368415"/>
    <lineage>
        <taxon>Bacteria</taxon>
        <taxon>Pseudomonadati</taxon>
        <taxon>Pseudomonadota</taxon>
        <taxon>Alphaproteobacteria</taxon>
        <taxon>Hyphomicrobiales</taxon>
        <taxon>Rhizobiaceae</taxon>
        <taxon>Rhizobium/Agrobacterium group</taxon>
        <taxon>Agrobacterium</taxon>
    </lineage>
</organism>
<protein>
    <submittedName>
        <fullName evidence="1">Uncharacterized protein</fullName>
    </submittedName>
</protein>
<dbReference type="RefSeq" id="WP_045232071.1">
    <property type="nucleotide sequence ID" value="NZ_BBJU01000027.1"/>
</dbReference>
<evidence type="ECO:0000313" key="2">
    <source>
        <dbReference type="Proteomes" id="UP000028701"/>
    </source>
</evidence>
<comment type="caution">
    <text evidence="1">The sequence shown here is derived from an EMBL/GenBank/DDBJ whole genome shotgun (WGS) entry which is preliminary data.</text>
</comment>
<dbReference type="OrthoDB" id="8294859at2"/>
<evidence type="ECO:0000313" key="1">
    <source>
        <dbReference type="EMBL" id="GAK72627.1"/>
    </source>
</evidence>